<protein>
    <submittedName>
        <fullName evidence="3">Glucose/sorbosone dehydrogenase</fullName>
    </submittedName>
</protein>
<feature type="signal peptide" evidence="1">
    <location>
        <begin position="1"/>
        <end position="21"/>
    </location>
</feature>
<sequence>MVKKILLSALISVSLSETAMAVSLNMESCVVAPGQITDMTFISPRHGIIATQPGDLYWFKGCGQDVTKIGTVPGVSNDSWQAGLYGIAVNWGFIKTGNLYAYYAASVNDELVTRLSTFHIDQRGITKERVLLEIPQPYENGNGGALRLGPDGALYLGIGDGGGEGDPQGNSQNVQNLYGSILRIYPSFYAGDVYLSPSDNLRKFIPQAAPEIIAYGLRNPWKLTFDSQGDLIVADVGEHRMEEIDVIPSSMFGQQAINLGWNIKEGTECFDTSTGTTNPDSECTVPNEVLPAYQYAHSGDQGNSVTGGETLWLEDKEYYVFADFMTGYLGALDLDHPSTVVAERIESGKNWATFGKSPSGEVYVADYTGGVIYTVNLQP</sequence>
<dbReference type="OrthoDB" id="338827at2"/>
<proteinExistence type="predicted"/>
<evidence type="ECO:0000256" key="1">
    <source>
        <dbReference type="SAM" id="SignalP"/>
    </source>
</evidence>
<feature type="chain" id="PRO_5005172208" evidence="1">
    <location>
        <begin position="22"/>
        <end position="379"/>
    </location>
</feature>
<dbReference type="EMBL" id="CP007142">
    <property type="protein sequence ID" value="AJQ95077.1"/>
    <property type="molecule type" value="Genomic_DNA"/>
</dbReference>
<keyword evidence="1" id="KW-0732">Signal</keyword>
<dbReference type="AlphaFoldDB" id="A0A0C5VK60"/>
<dbReference type="Pfam" id="PF07995">
    <property type="entry name" value="GSDH"/>
    <property type="match status" value="1"/>
</dbReference>
<keyword evidence="4" id="KW-1185">Reference proteome</keyword>
<name>A0A0C5VK60_9GAMM</name>
<dbReference type="KEGG" id="gsn:YC6258_03039"/>
<dbReference type="PANTHER" id="PTHR19328:SF75">
    <property type="entry name" value="ALDOSE SUGAR DEHYDROGENASE YLII"/>
    <property type="match status" value="1"/>
</dbReference>
<dbReference type="SUPFAM" id="SSF50952">
    <property type="entry name" value="Soluble quinoprotein glucose dehydrogenase"/>
    <property type="match status" value="1"/>
</dbReference>
<accession>A0A0C5VK60</accession>
<dbReference type="PANTHER" id="PTHR19328">
    <property type="entry name" value="HEDGEHOG-INTERACTING PROTEIN"/>
    <property type="match status" value="1"/>
</dbReference>
<dbReference type="Gene3D" id="2.120.10.30">
    <property type="entry name" value="TolB, C-terminal domain"/>
    <property type="match status" value="1"/>
</dbReference>
<organism evidence="3 4">
    <name type="scientific">Gynuella sunshinyii YC6258</name>
    <dbReference type="NCBI Taxonomy" id="1445510"/>
    <lineage>
        <taxon>Bacteria</taxon>
        <taxon>Pseudomonadati</taxon>
        <taxon>Pseudomonadota</taxon>
        <taxon>Gammaproteobacteria</taxon>
        <taxon>Oceanospirillales</taxon>
        <taxon>Saccharospirillaceae</taxon>
        <taxon>Gynuella</taxon>
    </lineage>
</organism>
<evidence type="ECO:0000313" key="4">
    <source>
        <dbReference type="Proteomes" id="UP000032266"/>
    </source>
</evidence>
<dbReference type="InterPro" id="IPR011041">
    <property type="entry name" value="Quinoprot_gluc/sorb_DH_b-prop"/>
</dbReference>
<dbReference type="InterPro" id="IPR011042">
    <property type="entry name" value="6-blade_b-propeller_TolB-like"/>
</dbReference>
<dbReference type="InterPro" id="IPR012938">
    <property type="entry name" value="Glc/Sorbosone_DH"/>
</dbReference>
<evidence type="ECO:0000259" key="2">
    <source>
        <dbReference type="Pfam" id="PF07995"/>
    </source>
</evidence>
<evidence type="ECO:0000313" key="3">
    <source>
        <dbReference type="EMBL" id="AJQ95077.1"/>
    </source>
</evidence>
<dbReference type="HOGENOM" id="CLU_012344_3_2_6"/>
<dbReference type="RefSeq" id="WP_044617457.1">
    <property type="nucleotide sequence ID" value="NZ_CP007142.1"/>
</dbReference>
<gene>
    <name evidence="3" type="ORF">YC6258_03039</name>
</gene>
<reference evidence="3 4" key="1">
    <citation type="submission" date="2014-01" db="EMBL/GenBank/DDBJ databases">
        <title>Full genme sequencing of cellulolytic bacterium Gynuella sunshinyii YC6258T gen. nov., sp. nov.</title>
        <authorList>
            <person name="Khan H."/>
            <person name="Chung E.J."/>
            <person name="Chung Y.R."/>
        </authorList>
    </citation>
    <scope>NUCLEOTIDE SEQUENCE [LARGE SCALE GENOMIC DNA]</scope>
    <source>
        <strain evidence="3 4">YC6258</strain>
    </source>
</reference>
<dbReference type="Proteomes" id="UP000032266">
    <property type="component" value="Chromosome"/>
</dbReference>
<dbReference type="STRING" id="1445510.YC6258_03039"/>
<feature type="domain" description="Glucose/Sorbosone dehydrogenase" evidence="2">
    <location>
        <begin position="38"/>
        <end position="335"/>
    </location>
</feature>